<accession>A0A2P7YQ89</accession>
<evidence type="ECO:0000256" key="1">
    <source>
        <dbReference type="ARBA" id="ARBA00007682"/>
    </source>
</evidence>
<keyword evidence="3" id="KW-0804">Transcription</keyword>
<evidence type="ECO:0000313" key="7">
    <source>
        <dbReference type="Proteomes" id="UP000243723"/>
    </source>
</evidence>
<gene>
    <name evidence="6" type="ORF">B9Z65_1323</name>
</gene>
<evidence type="ECO:0000256" key="3">
    <source>
        <dbReference type="ARBA" id="ARBA00023163"/>
    </source>
</evidence>
<name>A0A2P7YQ89_9PEZI</name>
<feature type="domain" description="NOT2/NOT3/NOT5 C-terminal" evidence="5">
    <location>
        <begin position="340"/>
        <end position="461"/>
    </location>
</feature>
<dbReference type="GO" id="GO:0030015">
    <property type="term" value="C:CCR4-NOT core complex"/>
    <property type="evidence" value="ECO:0007669"/>
    <property type="project" value="InterPro"/>
</dbReference>
<dbReference type="EMBL" id="NHZQ01000404">
    <property type="protein sequence ID" value="PSK38132.1"/>
    <property type="molecule type" value="Genomic_DNA"/>
</dbReference>
<dbReference type="InterPro" id="IPR038635">
    <property type="entry name" value="CCR4-NOT_su2/3/5_C_sf"/>
</dbReference>
<feature type="region of interest" description="Disordered" evidence="4">
    <location>
        <begin position="148"/>
        <end position="284"/>
    </location>
</feature>
<dbReference type="AlphaFoldDB" id="A0A2P7YQ89"/>
<feature type="compositionally biased region" description="Polar residues" evidence="4">
    <location>
        <begin position="273"/>
        <end position="284"/>
    </location>
</feature>
<comment type="similarity">
    <text evidence="1">Belongs to the CNOT2/3/5 family.</text>
</comment>
<evidence type="ECO:0000313" key="6">
    <source>
        <dbReference type="EMBL" id="PSK38132.1"/>
    </source>
</evidence>
<dbReference type="InterPro" id="IPR007282">
    <property type="entry name" value="NOT2/3/5_C"/>
</dbReference>
<reference evidence="6 7" key="1">
    <citation type="submission" date="2017-05" db="EMBL/GenBank/DDBJ databases">
        <title>Draft genome sequence of Elsinoe australis.</title>
        <authorList>
            <person name="Cheng Q."/>
        </authorList>
    </citation>
    <scope>NUCLEOTIDE SEQUENCE [LARGE SCALE GENOMIC DNA]</scope>
    <source>
        <strain evidence="6 7">NL1</strain>
    </source>
</reference>
<feature type="compositionally biased region" description="Polar residues" evidence="4">
    <location>
        <begin position="228"/>
        <end position="239"/>
    </location>
</feature>
<feature type="region of interest" description="Disordered" evidence="4">
    <location>
        <begin position="1"/>
        <end position="132"/>
    </location>
</feature>
<dbReference type="Proteomes" id="UP000243723">
    <property type="component" value="Unassembled WGS sequence"/>
</dbReference>
<feature type="compositionally biased region" description="Gly residues" evidence="4">
    <location>
        <begin position="207"/>
        <end position="217"/>
    </location>
</feature>
<feature type="compositionally biased region" description="Gly residues" evidence="4">
    <location>
        <begin position="27"/>
        <end position="45"/>
    </location>
</feature>
<dbReference type="GO" id="GO:0000289">
    <property type="term" value="P:nuclear-transcribed mRNA poly(A) tail shortening"/>
    <property type="evidence" value="ECO:0007669"/>
    <property type="project" value="UniProtKB-ARBA"/>
</dbReference>
<dbReference type="Gene3D" id="2.30.30.1020">
    <property type="entry name" value="CCR4-NOT complex subunit 2/3/5, C-terminal domain"/>
    <property type="match status" value="1"/>
</dbReference>
<dbReference type="GO" id="GO:0006355">
    <property type="term" value="P:regulation of DNA-templated transcription"/>
    <property type="evidence" value="ECO:0007669"/>
    <property type="project" value="InterPro"/>
</dbReference>
<keyword evidence="7" id="KW-1185">Reference proteome</keyword>
<organism evidence="6 7">
    <name type="scientific">Elsinoe australis</name>
    <dbReference type="NCBI Taxonomy" id="40998"/>
    <lineage>
        <taxon>Eukaryota</taxon>
        <taxon>Fungi</taxon>
        <taxon>Dikarya</taxon>
        <taxon>Ascomycota</taxon>
        <taxon>Pezizomycotina</taxon>
        <taxon>Dothideomycetes</taxon>
        <taxon>Dothideomycetidae</taxon>
        <taxon>Myriangiales</taxon>
        <taxon>Elsinoaceae</taxon>
        <taxon>Elsinoe</taxon>
    </lineage>
</organism>
<keyword evidence="2" id="KW-0805">Transcription regulation</keyword>
<feature type="compositionally biased region" description="Polar residues" evidence="4">
    <location>
        <begin position="84"/>
        <end position="114"/>
    </location>
</feature>
<dbReference type="OrthoDB" id="25391at2759"/>
<dbReference type="STRING" id="40998.A0A2P7YQ89"/>
<dbReference type="Pfam" id="PF04153">
    <property type="entry name" value="NOT2_3_5_C"/>
    <property type="match status" value="1"/>
</dbReference>
<comment type="caution">
    <text evidence="6">The sequence shown here is derived from an EMBL/GenBank/DDBJ whole genome shotgun (WGS) entry which is preliminary data.</text>
</comment>
<evidence type="ECO:0000259" key="5">
    <source>
        <dbReference type="Pfam" id="PF04153"/>
    </source>
</evidence>
<dbReference type="PANTHER" id="PTHR23326">
    <property type="entry name" value="CCR4 NOT-RELATED"/>
    <property type="match status" value="1"/>
</dbReference>
<proteinExistence type="inferred from homology"/>
<feature type="compositionally biased region" description="Low complexity" evidence="4">
    <location>
        <begin position="118"/>
        <end position="132"/>
    </location>
</feature>
<sequence>MPGNFFGAQPTNPRNQPMANHRIPNGKIGGATGWGAGMPLGGGAPGFSNPPSRTNTIPNFAQAIGGGSASQNSLDMSEFPSLSGGPQAQSQNQMSQAWNSNALRQAHTPQQSAVQRPAQETDAARQQQAQQQAAFGFGSNLDESFDNRAAAAPSRSDSNNQVSGGDDFPPLGGALNGESRHDRPGALPQTGGLGAAAFGGQVNGQVDGEGFGGGGVDGLRSPLESHRTPSNPLLNQQQLPFREGSFPNSRQAPVGQPNAAQQSQQGVDFGSQMFDSPSTTQQPAQARRRLSELTENEKWGLPGLVAMLPGRTSGSPGIIMGQDLNSLGIDFESTEPLFPTFSTPFADSSSRPAIPDFGLPAAYSVHNVPPLHTRMANFSDETLFAIFYQFTRDVMQENAAAELYSRDWRWHKELRQWMMKDASMAQPIRVTERSERGVYIFFDAMNWRRERRDFLLQYDHLDQRHGPTQPVATQ</sequence>
<evidence type="ECO:0000256" key="2">
    <source>
        <dbReference type="ARBA" id="ARBA00023015"/>
    </source>
</evidence>
<protein>
    <recommendedName>
        <fullName evidence="5">NOT2/NOT3/NOT5 C-terminal domain-containing protein</fullName>
    </recommendedName>
</protein>
<dbReference type="InterPro" id="IPR040168">
    <property type="entry name" value="Not2/3/5"/>
</dbReference>
<feature type="compositionally biased region" description="Polar residues" evidence="4">
    <location>
        <begin position="49"/>
        <end position="59"/>
    </location>
</feature>
<evidence type="ECO:0000256" key="4">
    <source>
        <dbReference type="SAM" id="MobiDB-lite"/>
    </source>
</evidence>
<feature type="compositionally biased region" description="Polar residues" evidence="4">
    <location>
        <begin position="9"/>
        <end position="18"/>
    </location>
</feature>